<comment type="subunit">
    <text evidence="9">Type II secretion is composed of four main components: the outer membrane complex, the inner membrane complex, the cytoplasmic secretion ATPase and the periplasm-spanning pseudopilus.</text>
</comment>
<keyword evidence="6" id="KW-0812">Transmembrane</keyword>
<evidence type="ECO:0000256" key="5">
    <source>
        <dbReference type="ARBA" id="ARBA00022519"/>
    </source>
</evidence>
<gene>
    <name evidence="11" type="primary">gspI</name>
    <name evidence="11" type="ORF">LDJ79_09200</name>
</gene>
<dbReference type="PROSITE" id="PS00409">
    <property type="entry name" value="PROKAR_NTER_METHYL"/>
    <property type="match status" value="1"/>
</dbReference>
<evidence type="ECO:0000256" key="1">
    <source>
        <dbReference type="ARBA" id="ARBA00004377"/>
    </source>
</evidence>
<evidence type="ECO:0000313" key="11">
    <source>
        <dbReference type="EMBL" id="MCA2016285.1"/>
    </source>
</evidence>
<protein>
    <recommendedName>
        <fullName evidence="9">Type II secretion system protein I</fullName>
        <shortName evidence="9">T2SS minor pseudopilin I</shortName>
    </recommendedName>
</protein>
<name>A0ABS7YKU0_9VIBR</name>
<dbReference type="PANTHER" id="PTHR38779">
    <property type="entry name" value="TYPE II SECRETION SYSTEM PROTEIN I-RELATED"/>
    <property type="match status" value="1"/>
</dbReference>
<dbReference type="NCBIfam" id="TIGR01707">
    <property type="entry name" value="gspI"/>
    <property type="match status" value="1"/>
</dbReference>
<accession>A0ABS7YKU0</accession>
<comment type="caution">
    <text evidence="11">The sequence shown here is derived from an EMBL/GenBank/DDBJ whole genome shotgun (WGS) entry which is preliminary data.</text>
</comment>
<keyword evidence="12" id="KW-1185">Reference proteome</keyword>
<dbReference type="RefSeq" id="WP_225250362.1">
    <property type="nucleotide sequence ID" value="NZ_JAIWIU010000055.1"/>
</dbReference>
<dbReference type="InterPro" id="IPR003413">
    <property type="entry name" value="T2SS_GspI_C"/>
</dbReference>
<keyword evidence="8" id="KW-0472">Membrane</keyword>
<keyword evidence="5 9" id="KW-0997">Cell inner membrane</keyword>
<dbReference type="PANTHER" id="PTHR38779:SF2">
    <property type="entry name" value="TYPE II SECRETION SYSTEM PROTEIN I-RELATED"/>
    <property type="match status" value="1"/>
</dbReference>
<dbReference type="InterPro" id="IPR045584">
    <property type="entry name" value="Pilin-like"/>
</dbReference>
<comment type="similarity">
    <text evidence="2 9">Belongs to the GSP I family.</text>
</comment>
<comment type="subcellular location">
    <subcellularLocation>
        <location evidence="1 9">Cell inner membrane</location>
        <topology evidence="1 9">Single-pass membrane protein</topology>
    </subcellularLocation>
</comment>
<sequence>MNKRLSAGFTLLEVLVALAIFATAAVSVMRAVSQHINTMNYLEEKMFASIVADNQMAKVMLAPRQHATKEGKESMAGQDWFWKIKPVNTSTGTLKAFDVMVSKDKKASPLVTVRSYVGS</sequence>
<reference evidence="12" key="1">
    <citation type="submission" date="2023-07" db="EMBL/GenBank/DDBJ databases">
        <title>Molecular identification of indigenous halophilic bacteria isolated from red sea cost, biodegradation of synthetic dyes and assessment of degraded metabolite toxicity.</title>
        <authorList>
            <person name="Chaieb K."/>
            <person name="Altayb H.N."/>
        </authorList>
    </citation>
    <scope>NUCLEOTIDE SEQUENCE [LARGE SCALE GENOMIC DNA]</scope>
    <source>
        <strain evidence="12">K20</strain>
    </source>
</reference>
<evidence type="ECO:0000256" key="8">
    <source>
        <dbReference type="ARBA" id="ARBA00023136"/>
    </source>
</evidence>
<proteinExistence type="inferred from homology"/>
<dbReference type="Proteomes" id="UP001199044">
    <property type="component" value="Unassembled WGS sequence"/>
</dbReference>
<evidence type="ECO:0000259" key="10">
    <source>
        <dbReference type="Pfam" id="PF02501"/>
    </source>
</evidence>
<dbReference type="InterPro" id="IPR010052">
    <property type="entry name" value="T2SS_protein-GspI"/>
</dbReference>
<dbReference type="Pfam" id="PF02501">
    <property type="entry name" value="T2SSI"/>
    <property type="match status" value="1"/>
</dbReference>
<dbReference type="Pfam" id="PF07963">
    <property type="entry name" value="N_methyl"/>
    <property type="match status" value="1"/>
</dbReference>
<keyword evidence="3" id="KW-1003">Cell membrane</keyword>
<comment type="function">
    <text evidence="9">Component of the type II secretion system required for the energy-dependent secretion of extracellular factors such as proteases and toxins from the periplasm.</text>
</comment>
<dbReference type="NCBIfam" id="TIGR02532">
    <property type="entry name" value="IV_pilin_GFxxxE"/>
    <property type="match status" value="1"/>
</dbReference>
<evidence type="ECO:0000256" key="2">
    <source>
        <dbReference type="ARBA" id="ARBA00008358"/>
    </source>
</evidence>
<dbReference type="SUPFAM" id="SSF54523">
    <property type="entry name" value="Pili subunits"/>
    <property type="match status" value="1"/>
</dbReference>
<keyword evidence="4 9" id="KW-0488">Methylation</keyword>
<dbReference type="Gene3D" id="3.30.1300.30">
    <property type="entry name" value="GSPII I/J protein-like"/>
    <property type="match status" value="1"/>
</dbReference>
<evidence type="ECO:0000256" key="7">
    <source>
        <dbReference type="ARBA" id="ARBA00022989"/>
    </source>
</evidence>
<evidence type="ECO:0000256" key="3">
    <source>
        <dbReference type="ARBA" id="ARBA00022475"/>
    </source>
</evidence>
<keyword evidence="7" id="KW-1133">Transmembrane helix</keyword>
<evidence type="ECO:0000256" key="6">
    <source>
        <dbReference type="ARBA" id="ARBA00022692"/>
    </source>
</evidence>
<organism evidence="11 12">
    <name type="scientific">Vibrio tritonius</name>
    <dbReference type="NCBI Taxonomy" id="1435069"/>
    <lineage>
        <taxon>Bacteria</taxon>
        <taxon>Pseudomonadati</taxon>
        <taxon>Pseudomonadota</taxon>
        <taxon>Gammaproteobacteria</taxon>
        <taxon>Vibrionales</taxon>
        <taxon>Vibrionaceae</taxon>
        <taxon>Vibrio</taxon>
    </lineage>
</organism>
<evidence type="ECO:0000256" key="9">
    <source>
        <dbReference type="RuleBase" id="RU368030"/>
    </source>
</evidence>
<evidence type="ECO:0000313" key="12">
    <source>
        <dbReference type="Proteomes" id="UP001199044"/>
    </source>
</evidence>
<dbReference type="EMBL" id="JAIWIU010000055">
    <property type="protein sequence ID" value="MCA2016285.1"/>
    <property type="molecule type" value="Genomic_DNA"/>
</dbReference>
<dbReference type="InterPro" id="IPR012902">
    <property type="entry name" value="N_methyl_site"/>
</dbReference>
<feature type="domain" description="Type II secretion system protein GspI C-terminal" evidence="10">
    <location>
        <begin position="42"/>
        <end position="118"/>
    </location>
</feature>
<comment type="PTM">
    <text evidence="9">Cleaved by prepilin peptidase.</text>
</comment>
<evidence type="ECO:0000256" key="4">
    <source>
        <dbReference type="ARBA" id="ARBA00022481"/>
    </source>
</evidence>